<evidence type="ECO:0000313" key="2">
    <source>
        <dbReference type="Proteomes" id="UP000675121"/>
    </source>
</evidence>
<dbReference type="Pfam" id="PF14106">
    <property type="entry name" value="DUF4279"/>
    <property type="match status" value="1"/>
</dbReference>
<evidence type="ECO:0008006" key="3">
    <source>
        <dbReference type="Google" id="ProtNLM"/>
    </source>
</evidence>
<dbReference type="RefSeq" id="WP_201071456.1">
    <property type="nucleotide sequence ID" value="NZ_CAJNAS010000001.1"/>
</dbReference>
<accession>A0A9N8QU43</accession>
<sequence length="139" mass="16065">MPADNSLAYASFSIYQDVEPPEFWTAYFGVTPERSGVKGERKVTTSGRLSESRWRFGYWSISSKVAVKTDRLEPHLRYLIERLGLPRDDLREILAKTNAKMRFFCYWDNEAGDRVPDVPSDIRAMMESLGGSIEIDEYR</sequence>
<comment type="caution">
    <text evidence="1">The sequence shown here is derived from an EMBL/GenBank/DDBJ whole genome shotgun (WGS) entry which is preliminary data.</text>
</comment>
<organism evidence="1 2">
    <name type="scientific">Paraburkholderia domus</name>
    <dbReference type="NCBI Taxonomy" id="2793075"/>
    <lineage>
        <taxon>Bacteria</taxon>
        <taxon>Pseudomonadati</taxon>
        <taxon>Pseudomonadota</taxon>
        <taxon>Betaproteobacteria</taxon>
        <taxon>Burkholderiales</taxon>
        <taxon>Burkholderiaceae</taxon>
        <taxon>Paraburkholderia</taxon>
    </lineage>
</organism>
<reference evidence="1" key="1">
    <citation type="submission" date="2021-02" db="EMBL/GenBank/DDBJ databases">
        <authorList>
            <person name="Vanwijnsberghe S."/>
        </authorList>
    </citation>
    <scope>NUCLEOTIDE SEQUENCE</scope>
    <source>
        <strain evidence="1">R-70211</strain>
    </source>
</reference>
<name>A0A9N8QU43_9BURK</name>
<dbReference type="EMBL" id="CAJNAS010000001">
    <property type="protein sequence ID" value="CAE6855616.1"/>
    <property type="molecule type" value="Genomic_DNA"/>
</dbReference>
<dbReference type="AlphaFoldDB" id="A0A9N8QU43"/>
<dbReference type="InterPro" id="IPR025459">
    <property type="entry name" value="DUF4279"/>
</dbReference>
<dbReference type="Proteomes" id="UP000675121">
    <property type="component" value="Unassembled WGS sequence"/>
</dbReference>
<protein>
    <recommendedName>
        <fullName evidence="3">DUF4279 domain-containing protein</fullName>
    </recommendedName>
</protein>
<gene>
    <name evidence="1" type="ORF">R70211_00147</name>
</gene>
<evidence type="ECO:0000313" key="1">
    <source>
        <dbReference type="EMBL" id="CAE6855616.1"/>
    </source>
</evidence>
<proteinExistence type="predicted"/>
<keyword evidence="2" id="KW-1185">Reference proteome</keyword>